<gene>
    <name evidence="7" type="ordered locus">Tcr_0006</name>
</gene>
<dbReference type="PANTHER" id="PTHR30026">
    <property type="entry name" value="OUTER MEMBRANE PROTEIN TOLC"/>
    <property type="match status" value="1"/>
</dbReference>
<dbReference type="GO" id="GO:0015562">
    <property type="term" value="F:efflux transmembrane transporter activity"/>
    <property type="evidence" value="ECO:0007669"/>
    <property type="project" value="InterPro"/>
</dbReference>
<dbReference type="GO" id="GO:1990281">
    <property type="term" value="C:efflux pump complex"/>
    <property type="evidence" value="ECO:0007669"/>
    <property type="project" value="TreeGrafter"/>
</dbReference>
<keyword evidence="3" id="KW-0812">Transmembrane</keyword>
<dbReference type="OrthoDB" id="8478097at2"/>
<evidence type="ECO:0000256" key="3">
    <source>
        <dbReference type="ARBA" id="ARBA00022692"/>
    </source>
</evidence>
<dbReference type="PANTHER" id="PTHR30026:SF20">
    <property type="entry name" value="OUTER MEMBRANE PROTEIN TOLC"/>
    <property type="match status" value="1"/>
</dbReference>
<evidence type="ECO:0000256" key="1">
    <source>
        <dbReference type="ARBA" id="ARBA00004442"/>
    </source>
</evidence>
<dbReference type="KEGG" id="tcx:Tcr_0006"/>
<name>Q31JS0_HYDCU</name>
<feature type="signal peptide" evidence="6">
    <location>
        <begin position="1"/>
        <end position="19"/>
    </location>
</feature>
<protein>
    <submittedName>
        <fullName evidence="7">RND outer membrane protein</fullName>
    </submittedName>
</protein>
<reference evidence="7" key="1">
    <citation type="submission" date="2006-07" db="EMBL/GenBank/DDBJ databases">
        <title>Complete sequence of Thiomicrospira crunogena XCL-2.</title>
        <authorList>
            <consortium name="US DOE Joint Genome Institute"/>
            <person name="Copeland A."/>
            <person name="Lucas S."/>
            <person name="Lapidus A."/>
            <person name="Barry K."/>
            <person name="Detter J.C."/>
            <person name="Glavina del Rio T."/>
            <person name="Hammon N."/>
            <person name="Israni S."/>
            <person name="Dalin E."/>
            <person name="Tice H."/>
            <person name="Pitluck S."/>
            <person name="Chain P."/>
            <person name="Malfatti S."/>
            <person name="Shin M."/>
            <person name="Vergez L."/>
            <person name="Schmutz J."/>
            <person name="Larimer F."/>
            <person name="Land M."/>
            <person name="Hauser L."/>
            <person name="Kyrpides N."/>
            <person name="Lykidis A."/>
            <person name="Scott K.M."/>
            <person name="Sievert S."/>
            <person name="Kerfeld C."/>
            <person name="Freyermuth S."/>
            <person name="Dobrinski K."/>
            <person name="Boller A."/>
            <person name="Fitzpatrick K."/>
            <person name="Thoma P."/>
            <person name="Moore J."/>
            <person name="Richardson P."/>
        </authorList>
    </citation>
    <scope>NUCLEOTIDE SEQUENCE</scope>
    <source>
        <strain evidence="7">XCL-2</strain>
    </source>
</reference>
<comment type="subcellular location">
    <subcellularLocation>
        <location evidence="1">Cell outer membrane</location>
    </subcellularLocation>
</comment>
<evidence type="ECO:0000256" key="4">
    <source>
        <dbReference type="ARBA" id="ARBA00023136"/>
    </source>
</evidence>
<dbReference type="SUPFAM" id="SSF56954">
    <property type="entry name" value="Outer membrane efflux proteins (OEP)"/>
    <property type="match status" value="1"/>
</dbReference>
<sequence length="397" mass="44369">MKAILVFLSAWTLSANAWAVTYSDLLPNVINQLPQKQELIDFQALSSANQTAADSWVAGDIALSLKHENDALTGNQGFESWEGGARFPIWLPGQSSSRQQIGNAYQSLNQVGRQHIQLLASKQLRQLVWQTKKAKVSLKFAYKDLKQTQTLVALVSQKVDAGESPKFDLLLAQKSLFKAQKNVAQKEATYQVALQNYTQWTQQTDLPSPLAETLASQTLTLEQHPDYQMMQAQVQAEQAKLELTKASQRSNPSVYVGAKNERDKQTSDNSILIAEVSFPIGADPTAPSRIAEQRQAVSQRQIAQNQAKQQLQLNLIRAKEAWVSAQKTEQLSQQQNTLSEEAMQLAKMAYRQGETSIQNLLLMKQQYFEDKLNFKLAQLNRLEAIANLNQALGVSLK</sequence>
<proteinExistence type="predicted"/>
<keyword evidence="5" id="KW-0998">Cell outer membrane</keyword>
<keyword evidence="2" id="KW-1134">Transmembrane beta strand</keyword>
<evidence type="ECO:0000313" key="7">
    <source>
        <dbReference type="EMBL" id="ABB40603.1"/>
    </source>
</evidence>
<dbReference type="GO" id="GO:0009279">
    <property type="term" value="C:cell outer membrane"/>
    <property type="evidence" value="ECO:0007669"/>
    <property type="project" value="UniProtKB-SubCell"/>
</dbReference>
<dbReference type="HOGENOM" id="CLU_045519_0_0_6"/>
<dbReference type="eggNOG" id="COG1538">
    <property type="taxonomic scope" value="Bacteria"/>
</dbReference>
<dbReference type="GO" id="GO:0015288">
    <property type="term" value="F:porin activity"/>
    <property type="evidence" value="ECO:0007669"/>
    <property type="project" value="TreeGrafter"/>
</dbReference>
<accession>Q31JS0</accession>
<keyword evidence="6" id="KW-0732">Signal</keyword>
<dbReference type="AlphaFoldDB" id="Q31JS0"/>
<dbReference type="STRING" id="317025.Tcr_0006"/>
<feature type="chain" id="PRO_5004220394" evidence="6">
    <location>
        <begin position="20"/>
        <end position="397"/>
    </location>
</feature>
<dbReference type="Gene3D" id="1.20.1600.10">
    <property type="entry name" value="Outer membrane efflux proteins (OEP)"/>
    <property type="match status" value="1"/>
</dbReference>
<evidence type="ECO:0000256" key="6">
    <source>
        <dbReference type="SAM" id="SignalP"/>
    </source>
</evidence>
<dbReference type="EMBL" id="CP000109">
    <property type="protein sequence ID" value="ABB40603.1"/>
    <property type="molecule type" value="Genomic_DNA"/>
</dbReference>
<organism evidence="7">
    <name type="scientific">Hydrogenovibrio crunogenus (strain DSM 25203 / XCL-2)</name>
    <name type="common">Thiomicrospira crunogena</name>
    <dbReference type="NCBI Taxonomy" id="317025"/>
    <lineage>
        <taxon>Bacteria</taxon>
        <taxon>Pseudomonadati</taxon>
        <taxon>Pseudomonadota</taxon>
        <taxon>Gammaproteobacteria</taxon>
        <taxon>Thiotrichales</taxon>
        <taxon>Piscirickettsiaceae</taxon>
        <taxon>Hydrogenovibrio</taxon>
    </lineage>
</organism>
<keyword evidence="4" id="KW-0472">Membrane</keyword>
<evidence type="ECO:0000256" key="2">
    <source>
        <dbReference type="ARBA" id="ARBA00022452"/>
    </source>
</evidence>
<evidence type="ECO:0000256" key="5">
    <source>
        <dbReference type="ARBA" id="ARBA00023237"/>
    </source>
</evidence>
<dbReference type="InterPro" id="IPR051906">
    <property type="entry name" value="TolC-like"/>
</dbReference>